<dbReference type="InterPro" id="IPR036249">
    <property type="entry name" value="Thioredoxin-like_sf"/>
</dbReference>
<gene>
    <name evidence="1" type="ORF">RM552_05150</name>
</gene>
<proteinExistence type="predicted"/>
<evidence type="ECO:0000313" key="2">
    <source>
        <dbReference type="Proteomes" id="UP001253545"/>
    </source>
</evidence>
<dbReference type="Proteomes" id="UP001253545">
    <property type="component" value="Unassembled WGS sequence"/>
</dbReference>
<dbReference type="InterPro" id="IPR052565">
    <property type="entry name" value="Glutaredoxin-like_YDR286C"/>
</dbReference>
<organism evidence="1 2">
    <name type="scientific">Glaciecola petra</name>
    <dbReference type="NCBI Taxonomy" id="3075602"/>
    <lineage>
        <taxon>Bacteria</taxon>
        <taxon>Pseudomonadati</taxon>
        <taxon>Pseudomonadota</taxon>
        <taxon>Gammaproteobacteria</taxon>
        <taxon>Alteromonadales</taxon>
        <taxon>Alteromonadaceae</taxon>
        <taxon>Glaciecola</taxon>
    </lineage>
</organism>
<keyword evidence="2" id="KW-1185">Reference proteome</keyword>
<evidence type="ECO:0000313" key="1">
    <source>
        <dbReference type="EMBL" id="MDT0594223.1"/>
    </source>
</evidence>
<dbReference type="Gene3D" id="3.40.30.10">
    <property type="entry name" value="Glutaredoxin"/>
    <property type="match status" value="1"/>
</dbReference>
<dbReference type="InterPro" id="IPR008554">
    <property type="entry name" value="Glutaredoxin-like"/>
</dbReference>
<dbReference type="Pfam" id="PF05768">
    <property type="entry name" value="Glrx-like"/>
    <property type="match status" value="1"/>
</dbReference>
<reference evidence="1 2" key="1">
    <citation type="submission" date="2023-09" db="EMBL/GenBank/DDBJ databases">
        <authorList>
            <person name="Rey-Velasco X."/>
        </authorList>
    </citation>
    <scope>NUCLEOTIDE SEQUENCE [LARGE SCALE GENOMIC DNA]</scope>
    <source>
        <strain evidence="1 2">P117</strain>
    </source>
</reference>
<comment type="caution">
    <text evidence="1">The sequence shown here is derived from an EMBL/GenBank/DDBJ whole genome shotgun (WGS) entry which is preliminary data.</text>
</comment>
<dbReference type="PANTHER" id="PTHR33558">
    <property type="entry name" value="GLUTAREDOXIN-LIKE PROTEIN C5ORF63 HOMOLOG"/>
    <property type="match status" value="1"/>
</dbReference>
<dbReference type="SUPFAM" id="SSF52833">
    <property type="entry name" value="Thioredoxin-like"/>
    <property type="match status" value="1"/>
</dbReference>
<protein>
    <submittedName>
        <fullName evidence="1">Glutaredoxin family protein</fullName>
    </submittedName>
</protein>
<name>A0ABU2ZNL7_9ALTE</name>
<accession>A0ABU2ZNL7</accession>
<sequence length="76" mass="8602">MKVILYSGPHCGLCDQALDMLHSMQNIDIQIEKINIRDSVELYHLYGARIPVIKRNSDAAELGWPFSIEALQAFLS</sequence>
<dbReference type="PANTHER" id="PTHR33558:SF1">
    <property type="entry name" value="GLUTAREDOXIN-LIKE PROTEIN C5ORF63 HOMOLOG"/>
    <property type="match status" value="1"/>
</dbReference>
<dbReference type="RefSeq" id="WP_311367704.1">
    <property type="nucleotide sequence ID" value="NZ_JAVRHX010000001.1"/>
</dbReference>
<dbReference type="EMBL" id="JAVRHX010000001">
    <property type="protein sequence ID" value="MDT0594223.1"/>
    <property type="molecule type" value="Genomic_DNA"/>
</dbReference>